<protein>
    <recommendedName>
        <fullName evidence="3">Tetratricopeptide repeat-containing protein</fullName>
    </recommendedName>
</protein>
<organism evidence="1 2">
    <name type="scientific">Micromonospora halophytica</name>
    <dbReference type="NCBI Taxonomy" id="47864"/>
    <lineage>
        <taxon>Bacteria</taxon>
        <taxon>Bacillati</taxon>
        <taxon>Actinomycetota</taxon>
        <taxon>Actinomycetes</taxon>
        <taxon>Micromonosporales</taxon>
        <taxon>Micromonosporaceae</taxon>
        <taxon>Micromonospora</taxon>
    </lineage>
</organism>
<dbReference type="EMBL" id="FMDN01000014">
    <property type="protein sequence ID" value="SCG59624.1"/>
    <property type="molecule type" value="Genomic_DNA"/>
</dbReference>
<proteinExistence type="predicted"/>
<dbReference type="InterPro" id="IPR011990">
    <property type="entry name" value="TPR-like_helical_dom_sf"/>
</dbReference>
<reference evidence="2" key="1">
    <citation type="submission" date="2016-06" db="EMBL/GenBank/DDBJ databases">
        <authorList>
            <person name="Varghese N."/>
        </authorList>
    </citation>
    <scope>NUCLEOTIDE SEQUENCE [LARGE SCALE GENOMIC DNA]</scope>
    <source>
        <strain evidence="2">DSM 43171</strain>
    </source>
</reference>
<dbReference type="RefSeq" id="WP_091298908.1">
    <property type="nucleotide sequence ID" value="NZ_FMDN01000014.1"/>
</dbReference>
<dbReference type="OrthoDB" id="3356877at2"/>
<sequence length="375" mass="40600">MAYPRKYSQDLIDSVVERVTEQRARRHHGAVTTVARELGLERRLVQAWVSEANRGAAHIPAPPLGSPPMSHLPGDVTVVLPPGLLHCQRCAQLMSSVVGVTGTLVYQCLPDCRCRPLPAGILVDTIGRAVLRIAPQLVDSSTGAKTPEAAASHADRVFTRITAGKNATDLHFAWCSISTAQPGQPAAEAVRHARKLADTDLFHAREVLRRTLAAVDPATADAHHGHADAANLYAEILIRLGNPAAATSWAAYAQHSFARLNGPAALRTLTAMHLRATAHRLCGHYQRAYHLYLNLSETLRISAGSDAHPALAAQANLAVVLHALGHCVRARTLLADTITLHRRAHPGHPATEKMVGHLARIWQYCADQRHQHVET</sequence>
<dbReference type="AlphaFoldDB" id="A0A1C5IMT4"/>
<evidence type="ECO:0008006" key="3">
    <source>
        <dbReference type="Google" id="ProtNLM"/>
    </source>
</evidence>
<dbReference type="Proteomes" id="UP000199408">
    <property type="component" value="Unassembled WGS sequence"/>
</dbReference>
<name>A0A1C5IMT4_9ACTN</name>
<evidence type="ECO:0000313" key="1">
    <source>
        <dbReference type="EMBL" id="SCG59624.1"/>
    </source>
</evidence>
<evidence type="ECO:0000313" key="2">
    <source>
        <dbReference type="Proteomes" id="UP000199408"/>
    </source>
</evidence>
<dbReference type="STRING" id="47864.GA0070560_11415"/>
<accession>A0A1C5IMT4</accession>
<gene>
    <name evidence="1" type="ORF">GA0070560_11415</name>
</gene>
<dbReference type="Gene3D" id="1.25.40.10">
    <property type="entry name" value="Tetratricopeptide repeat domain"/>
    <property type="match status" value="1"/>
</dbReference>
<keyword evidence="2" id="KW-1185">Reference proteome</keyword>